<proteinExistence type="predicted"/>
<name>A0A6J7R0Z8_9ZZZZ</name>
<protein>
    <submittedName>
        <fullName evidence="1">Unannotated protein</fullName>
    </submittedName>
</protein>
<accession>A0A6J7R0Z8</accession>
<sequence>MMGKSAYSELEKLCDARMAAIAATKKAQKKRELPLFVIHPATKAVQEQR</sequence>
<organism evidence="1">
    <name type="scientific">freshwater metagenome</name>
    <dbReference type="NCBI Taxonomy" id="449393"/>
    <lineage>
        <taxon>unclassified sequences</taxon>
        <taxon>metagenomes</taxon>
        <taxon>ecological metagenomes</taxon>
    </lineage>
</organism>
<gene>
    <name evidence="1" type="ORF">UFOPK4125_00555</name>
</gene>
<dbReference type="EMBL" id="CAFBPR010000085">
    <property type="protein sequence ID" value="CAB5022865.1"/>
    <property type="molecule type" value="Genomic_DNA"/>
</dbReference>
<evidence type="ECO:0000313" key="1">
    <source>
        <dbReference type="EMBL" id="CAB5022865.1"/>
    </source>
</evidence>
<reference evidence="1" key="1">
    <citation type="submission" date="2020-05" db="EMBL/GenBank/DDBJ databases">
        <authorList>
            <person name="Chiriac C."/>
            <person name="Salcher M."/>
            <person name="Ghai R."/>
            <person name="Kavagutti S V."/>
        </authorList>
    </citation>
    <scope>NUCLEOTIDE SEQUENCE</scope>
</reference>
<dbReference type="AlphaFoldDB" id="A0A6J7R0Z8"/>